<dbReference type="PANTHER" id="PTHR32309">
    <property type="entry name" value="TYROSINE-PROTEIN KINASE"/>
    <property type="match status" value="1"/>
</dbReference>
<evidence type="ECO:0000256" key="1">
    <source>
        <dbReference type="SAM" id="Coils"/>
    </source>
</evidence>
<dbReference type="EMBL" id="CP157483">
    <property type="protein sequence ID" value="XBO42614.1"/>
    <property type="molecule type" value="Genomic_DNA"/>
</dbReference>
<feature type="region of interest" description="Disordered" evidence="2">
    <location>
        <begin position="409"/>
        <end position="439"/>
    </location>
</feature>
<dbReference type="InterPro" id="IPR050445">
    <property type="entry name" value="Bact_polysacc_biosynth/exp"/>
</dbReference>
<gene>
    <name evidence="3" type="ORF">ABEG17_13675</name>
</gene>
<feature type="coiled-coil region" evidence="1">
    <location>
        <begin position="147"/>
        <end position="204"/>
    </location>
</feature>
<protein>
    <recommendedName>
        <fullName evidence="4">Polysaccharide chain length determinant N-terminal domain-containing protein</fullName>
    </recommendedName>
</protein>
<accession>A0AAU7JRC9</accession>
<dbReference type="AlphaFoldDB" id="A0AAU7JRC9"/>
<reference evidence="3" key="1">
    <citation type="submission" date="2024-05" db="EMBL/GenBank/DDBJ databases">
        <authorList>
            <person name="Kim S."/>
            <person name="Heo J."/>
            <person name="Choi H."/>
            <person name="Choi Y."/>
            <person name="Kwon S.-W."/>
            <person name="Kim Y."/>
        </authorList>
    </citation>
    <scope>NUCLEOTIDE SEQUENCE</scope>
    <source>
        <strain evidence="3">KACC 23699</strain>
    </source>
</reference>
<evidence type="ECO:0000256" key="2">
    <source>
        <dbReference type="SAM" id="MobiDB-lite"/>
    </source>
</evidence>
<keyword evidence="1" id="KW-0175">Coiled coil</keyword>
<name>A0AAU7JRC9_9MICO</name>
<feature type="region of interest" description="Disordered" evidence="2">
    <location>
        <begin position="329"/>
        <end position="350"/>
    </location>
</feature>
<evidence type="ECO:0008006" key="4">
    <source>
        <dbReference type="Google" id="ProtNLM"/>
    </source>
</evidence>
<sequence>MTLDELFRRVIRSHIVLITVLTLLPVGVVLALTRATPSQWDASLRIQSTATVPSSSTEAEGLSSRVLAIATTPNVVDEAMRSAGLRGDPVTIAEQRVTAQRLGESPIVELSVTESTEARARSLVDSLSVGVLSFMNNADRQRFDDANRDVSRKLADARSQQDRLARRILVTAPGPVQDRLSQQMNQAQQTAAELSAQASALTLADLARGRAVIIDPGHATVVQVSPSLGPRLGLALLLGLCLGLAAAAAVETLRPKIPDARGLARALDTPVLSSTRQGTDVTAQTLSLAARRHGHPTLVLLPANPDVAHEQPIVSALVRSLTRRPPAEPEHLELPMLNGNHATSHVGPERLPRETVFADLLTLRPEDEPGSGMVIVYVSPVTQRSLEDLRDMLRATRWPLLGVLDATKRGRRHAAEPIAEPPRGPAGAPLQPQRSSGEG</sequence>
<proteinExistence type="predicted"/>
<dbReference type="RefSeq" id="WP_406830034.1">
    <property type="nucleotide sequence ID" value="NZ_CP157483.1"/>
</dbReference>
<organism evidence="3">
    <name type="scientific">Pedococcus sp. KACC 23699</name>
    <dbReference type="NCBI Taxonomy" id="3149228"/>
    <lineage>
        <taxon>Bacteria</taxon>
        <taxon>Bacillati</taxon>
        <taxon>Actinomycetota</taxon>
        <taxon>Actinomycetes</taxon>
        <taxon>Micrococcales</taxon>
        <taxon>Intrasporangiaceae</taxon>
        <taxon>Pedococcus</taxon>
    </lineage>
</organism>
<evidence type="ECO:0000313" key="3">
    <source>
        <dbReference type="EMBL" id="XBO42614.1"/>
    </source>
</evidence>
<dbReference type="PANTHER" id="PTHR32309:SF31">
    <property type="entry name" value="CAPSULAR EXOPOLYSACCHARIDE FAMILY"/>
    <property type="match status" value="1"/>
</dbReference>